<dbReference type="Pfam" id="PF01230">
    <property type="entry name" value="HIT"/>
    <property type="match status" value="1"/>
</dbReference>
<sequence>MPQIVCMKNVLRYYRERPELVEKNRRIEESGRCPFCPEGLKSEGFQIVGETTSWTIASSQFPYRGSDVHLLVLPKRHVITSLDLTSWEWEQWPEILRIATTEFPFLTTGFGLAMRENVLGGVTLYHLHFHLIVPKANAEGGAEVPVNFAIG</sequence>
<dbReference type="AlphaFoldDB" id="A0A1G2RKS9"/>
<dbReference type="SUPFAM" id="SSF54197">
    <property type="entry name" value="HIT-like"/>
    <property type="match status" value="1"/>
</dbReference>
<feature type="domain" description="HIT" evidence="1">
    <location>
        <begin position="48"/>
        <end position="135"/>
    </location>
</feature>
<gene>
    <name evidence="2" type="ORF">A3B24_02300</name>
</gene>
<name>A0A1G2RKS9_9BACT</name>
<proteinExistence type="predicted"/>
<dbReference type="EMBL" id="MHUG01000012">
    <property type="protein sequence ID" value="OHA73417.1"/>
    <property type="molecule type" value="Genomic_DNA"/>
</dbReference>
<dbReference type="STRING" id="1802461.A3B24_02300"/>
<dbReference type="Gene3D" id="3.30.428.10">
    <property type="entry name" value="HIT-like"/>
    <property type="match status" value="1"/>
</dbReference>
<dbReference type="GO" id="GO:0003824">
    <property type="term" value="F:catalytic activity"/>
    <property type="evidence" value="ECO:0007669"/>
    <property type="project" value="InterPro"/>
</dbReference>
<evidence type="ECO:0000259" key="1">
    <source>
        <dbReference type="Pfam" id="PF01230"/>
    </source>
</evidence>
<dbReference type="InterPro" id="IPR036265">
    <property type="entry name" value="HIT-like_sf"/>
</dbReference>
<organism evidence="2 3">
    <name type="scientific">Candidatus Wildermuthbacteria bacterium RIFCSPLOWO2_01_FULL_48_16</name>
    <dbReference type="NCBI Taxonomy" id="1802461"/>
    <lineage>
        <taxon>Bacteria</taxon>
        <taxon>Candidatus Wildermuthiibacteriota</taxon>
    </lineage>
</organism>
<dbReference type="Proteomes" id="UP000176917">
    <property type="component" value="Unassembled WGS sequence"/>
</dbReference>
<dbReference type="InterPro" id="IPR011146">
    <property type="entry name" value="HIT-like"/>
</dbReference>
<reference evidence="2 3" key="1">
    <citation type="journal article" date="2016" name="Nat. Commun.">
        <title>Thousands of microbial genomes shed light on interconnected biogeochemical processes in an aquifer system.</title>
        <authorList>
            <person name="Anantharaman K."/>
            <person name="Brown C.T."/>
            <person name="Hug L.A."/>
            <person name="Sharon I."/>
            <person name="Castelle C.J."/>
            <person name="Probst A.J."/>
            <person name="Thomas B.C."/>
            <person name="Singh A."/>
            <person name="Wilkins M.J."/>
            <person name="Karaoz U."/>
            <person name="Brodie E.L."/>
            <person name="Williams K.H."/>
            <person name="Hubbard S.S."/>
            <person name="Banfield J.F."/>
        </authorList>
    </citation>
    <scope>NUCLEOTIDE SEQUENCE [LARGE SCALE GENOMIC DNA]</scope>
</reference>
<protein>
    <recommendedName>
        <fullName evidence="1">HIT domain-containing protein</fullName>
    </recommendedName>
</protein>
<evidence type="ECO:0000313" key="2">
    <source>
        <dbReference type="EMBL" id="OHA73417.1"/>
    </source>
</evidence>
<evidence type="ECO:0000313" key="3">
    <source>
        <dbReference type="Proteomes" id="UP000176917"/>
    </source>
</evidence>
<comment type="caution">
    <text evidence="2">The sequence shown here is derived from an EMBL/GenBank/DDBJ whole genome shotgun (WGS) entry which is preliminary data.</text>
</comment>
<accession>A0A1G2RKS9</accession>